<protein>
    <submittedName>
        <fullName evidence="2">GNAT family N-acetyltransferase</fullName>
        <ecNumber evidence="2">2.3.1.-</ecNumber>
    </submittedName>
</protein>
<sequence>MGPEVIAGAPGIFSDAVRAAFIELVRQGGEVGDDVLERNVRNAKSLVFLRLAGDLVGVAALKNPIPSYPKRIGESAGFKIDAKAFPYELGYIFVVPQARGNGFSRVLAETAIGQADGSGIFATARTDNAAMRSTLLRVGFEAKGVPYVARDKERFIQIFVLRG</sequence>
<keyword evidence="2" id="KW-0012">Acyltransferase</keyword>
<proteinExistence type="predicted"/>
<organism evidence="2 3">
    <name type="scientific">Labrys neptuniae</name>
    <dbReference type="NCBI Taxonomy" id="376174"/>
    <lineage>
        <taxon>Bacteria</taxon>
        <taxon>Pseudomonadati</taxon>
        <taxon>Pseudomonadota</taxon>
        <taxon>Alphaproteobacteria</taxon>
        <taxon>Hyphomicrobiales</taxon>
        <taxon>Xanthobacteraceae</taxon>
        <taxon>Labrys</taxon>
    </lineage>
</organism>
<dbReference type="InterPro" id="IPR000182">
    <property type="entry name" value="GNAT_dom"/>
</dbReference>
<dbReference type="InterPro" id="IPR016181">
    <property type="entry name" value="Acyl_CoA_acyltransferase"/>
</dbReference>
<comment type="caution">
    <text evidence="2">The sequence shown here is derived from an EMBL/GenBank/DDBJ whole genome shotgun (WGS) entry which is preliminary data.</text>
</comment>
<keyword evidence="2" id="KW-0808">Transferase</keyword>
<evidence type="ECO:0000259" key="1">
    <source>
        <dbReference type="PROSITE" id="PS51186"/>
    </source>
</evidence>
<evidence type="ECO:0000313" key="3">
    <source>
        <dbReference type="Proteomes" id="UP001595190"/>
    </source>
</evidence>
<dbReference type="Pfam" id="PF00583">
    <property type="entry name" value="Acetyltransf_1"/>
    <property type="match status" value="1"/>
</dbReference>
<dbReference type="PROSITE" id="PS51186">
    <property type="entry name" value="GNAT"/>
    <property type="match status" value="1"/>
</dbReference>
<dbReference type="EMBL" id="JBHGPK010000043">
    <property type="protein sequence ID" value="MFC2254755.1"/>
    <property type="molecule type" value="Genomic_DNA"/>
</dbReference>
<gene>
    <name evidence="2" type="ORF">ACETRX_34435</name>
</gene>
<evidence type="ECO:0000313" key="2">
    <source>
        <dbReference type="EMBL" id="MFC2254755.1"/>
    </source>
</evidence>
<dbReference type="Gene3D" id="3.40.630.30">
    <property type="match status" value="1"/>
</dbReference>
<feature type="domain" description="N-acetyltransferase" evidence="1">
    <location>
        <begin position="1"/>
        <end position="157"/>
    </location>
</feature>
<dbReference type="GO" id="GO:0016746">
    <property type="term" value="F:acyltransferase activity"/>
    <property type="evidence" value="ECO:0007669"/>
    <property type="project" value="UniProtKB-KW"/>
</dbReference>
<dbReference type="Proteomes" id="UP001595190">
    <property type="component" value="Unassembled WGS sequence"/>
</dbReference>
<reference evidence="2 3" key="1">
    <citation type="submission" date="2024-09" db="EMBL/GenBank/DDBJ databases">
        <title>Description of Labrys sedimenti sp. nov., isolated from a diclofenac-degrading enrichment culture, and genome-based reclassification of Labrys portucalensis as a later heterotypic synonym of Labrys neptuniae.</title>
        <authorList>
            <person name="Tancsics A."/>
            <person name="Csepanyi A."/>
        </authorList>
    </citation>
    <scope>NUCLEOTIDE SEQUENCE [LARGE SCALE GENOMIC DNA]</scope>
    <source>
        <strain evidence="2 3">LMG 23412</strain>
    </source>
</reference>
<dbReference type="SUPFAM" id="SSF55729">
    <property type="entry name" value="Acyl-CoA N-acyltransferases (Nat)"/>
    <property type="match status" value="1"/>
</dbReference>
<name>A0ABV6ZRE4_9HYPH</name>
<dbReference type="EC" id="2.3.1.-" evidence="2"/>
<dbReference type="RefSeq" id="WP_394315377.1">
    <property type="nucleotide sequence ID" value="NZ_JBHGPK010000043.1"/>
</dbReference>
<accession>A0ABV6ZRE4</accession>